<dbReference type="InterPro" id="IPR041118">
    <property type="entry name" value="Rx_N"/>
</dbReference>
<dbReference type="Pfam" id="PF18052">
    <property type="entry name" value="Rx_N"/>
    <property type="match status" value="1"/>
</dbReference>
<keyword evidence="6" id="KW-1185">Reference proteome</keyword>
<evidence type="ECO:0000256" key="2">
    <source>
        <dbReference type="ARBA" id="ARBA00022741"/>
    </source>
</evidence>
<dbReference type="GO" id="GO:0006952">
    <property type="term" value="P:defense response"/>
    <property type="evidence" value="ECO:0007669"/>
    <property type="project" value="UniProtKB-KW"/>
</dbReference>
<keyword evidence="3" id="KW-0611">Plant defense</keyword>
<comment type="caution">
    <text evidence="5">The sequence shown here is derived from an EMBL/GenBank/DDBJ whole genome shotgun (WGS) entry which is preliminary data.</text>
</comment>
<evidence type="ECO:0000259" key="4">
    <source>
        <dbReference type="Pfam" id="PF18052"/>
    </source>
</evidence>
<dbReference type="EMBL" id="BPVZ01000001">
    <property type="protein sequence ID" value="GKU85500.1"/>
    <property type="molecule type" value="Genomic_DNA"/>
</dbReference>
<reference evidence="5 6" key="1">
    <citation type="journal article" date="2021" name="Commun. Biol.">
        <title>The genome of Shorea leprosula (Dipterocarpaceae) highlights the ecological relevance of drought in aseasonal tropical rainforests.</title>
        <authorList>
            <person name="Ng K.K.S."/>
            <person name="Kobayashi M.J."/>
            <person name="Fawcett J.A."/>
            <person name="Hatakeyama M."/>
            <person name="Paape T."/>
            <person name="Ng C.H."/>
            <person name="Ang C.C."/>
            <person name="Tnah L.H."/>
            <person name="Lee C.T."/>
            <person name="Nishiyama T."/>
            <person name="Sese J."/>
            <person name="O'Brien M.J."/>
            <person name="Copetti D."/>
            <person name="Mohd Noor M.I."/>
            <person name="Ong R.C."/>
            <person name="Putra M."/>
            <person name="Sireger I.Z."/>
            <person name="Indrioko S."/>
            <person name="Kosugi Y."/>
            <person name="Izuno A."/>
            <person name="Isagi Y."/>
            <person name="Lee S.L."/>
            <person name="Shimizu K.K."/>
        </authorList>
    </citation>
    <scope>NUCLEOTIDE SEQUENCE [LARGE SCALE GENOMIC DNA]</scope>
    <source>
        <strain evidence="5">214</strain>
    </source>
</reference>
<evidence type="ECO:0000256" key="3">
    <source>
        <dbReference type="ARBA" id="ARBA00022821"/>
    </source>
</evidence>
<dbReference type="AlphaFoldDB" id="A0AAV5HF96"/>
<evidence type="ECO:0000313" key="6">
    <source>
        <dbReference type="Proteomes" id="UP001054252"/>
    </source>
</evidence>
<feature type="domain" description="Disease resistance N-terminal" evidence="4">
    <location>
        <begin position="9"/>
        <end position="78"/>
    </location>
</feature>
<organism evidence="5 6">
    <name type="scientific">Rubroshorea leprosula</name>
    <dbReference type="NCBI Taxonomy" id="152421"/>
    <lineage>
        <taxon>Eukaryota</taxon>
        <taxon>Viridiplantae</taxon>
        <taxon>Streptophyta</taxon>
        <taxon>Embryophyta</taxon>
        <taxon>Tracheophyta</taxon>
        <taxon>Spermatophyta</taxon>
        <taxon>Magnoliopsida</taxon>
        <taxon>eudicotyledons</taxon>
        <taxon>Gunneridae</taxon>
        <taxon>Pentapetalae</taxon>
        <taxon>rosids</taxon>
        <taxon>malvids</taxon>
        <taxon>Malvales</taxon>
        <taxon>Dipterocarpaceae</taxon>
        <taxon>Rubroshorea</taxon>
    </lineage>
</organism>
<protein>
    <recommendedName>
        <fullName evidence="4">Disease resistance N-terminal domain-containing protein</fullName>
    </recommendedName>
</protein>
<dbReference type="Gene3D" id="1.20.5.4130">
    <property type="match status" value="1"/>
</dbReference>
<gene>
    <name evidence="5" type="ORF">SLEP1_g169</name>
</gene>
<keyword evidence="2" id="KW-0547">Nucleotide-binding</keyword>
<evidence type="ECO:0000256" key="1">
    <source>
        <dbReference type="ARBA" id="ARBA00022737"/>
    </source>
</evidence>
<proteinExistence type="predicted"/>
<name>A0AAV5HF96_9ROSI</name>
<keyword evidence="1" id="KW-0677">Repeat</keyword>
<evidence type="ECO:0000313" key="5">
    <source>
        <dbReference type="EMBL" id="GKU85500.1"/>
    </source>
</evidence>
<sequence length="104" mass="11717">MGDLILGPVIEVTISKLISAAAEQINLAVSWKQELIILQNKLVLIQAVLQDAGQRQVTDMAVKHWLLRLRQVADDADYNKDFKVKLELISLGQRFYSQANLIES</sequence>
<dbReference type="GO" id="GO:0000166">
    <property type="term" value="F:nucleotide binding"/>
    <property type="evidence" value="ECO:0007669"/>
    <property type="project" value="UniProtKB-KW"/>
</dbReference>
<dbReference type="Proteomes" id="UP001054252">
    <property type="component" value="Unassembled WGS sequence"/>
</dbReference>
<accession>A0AAV5HF96</accession>